<dbReference type="EMBL" id="BONJ01000008">
    <property type="protein sequence ID" value="GIG13830.1"/>
    <property type="molecule type" value="Genomic_DNA"/>
</dbReference>
<keyword evidence="2" id="KW-0812">Transmembrane</keyword>
<sequence length="261" mass="26803">MRWKILAGAAIALAWLAPAAPAAAAEPAQIGLSQACGLGQPVTYPDLGPLLDRDVDAMTDIEARIAVNQVLAASKGVYNRTAEVAQEALDGKTDLRTFLKSGARSVWYTDVRLRTSQTMAAGGVHVKEAASTALDDGSVGALLGFLNEGQHTARTQDYRDLATTAKETGGPAVVEAATAALNGTFEDLRVFLCSGWQAAHDKDQAAGTPSATPTAAPTLSATPSPGTLPITGPNTMSLLIVGASLITVGAAGIMIARRVRA</sequence>
<feature type="signal peptide" evidence="3">
    <location>
        <begin position="1"/>
        <end position="24"/>
    </location>
</feature>
<proteinExistence type="predicted"/>
<evidence type="ECO:0000313" key="5">
    <source>
        <dbReference type="Proteomes" id="UP000660339"/>
    </source>
</evidence>
<keyword evidence="5" id="KW-1185">Reference proteome</keyword>
<feature type="region of interest" description="Disordered" evidence="1">
    <location>
        <begin position="203"/>
        <end position="228"/>
    </location>
</feature>
<evidence type="ECO:0000256" key="3">
    <source>
        <dbReference type="SAM" id="SignalP"/>
    </source>
</evidence>
<evidence type="ECO:0000256" key="2">
    <source>
        <dbReference type="SAM" id="Phobius"/>
    </source>
</evidence>
<protein>
    <recommendedName>
        <fullName evidence="6">LPXTG cell wall anchor domain-containing protein</fullName>
    </recommendedName>
</protein>
<dbReference type="Proteomes" id="UP000660339">
    <property type="component" value="Unassembled WGS sequence"/>
</dbReference>
<name>A0A8J3LJG9_9ACTN</name>
<feature type="transmembrane region" description="Helical" evidence="2">
    <location>
        <begin position="236"/>
        <end position="256"/>
    </location>
</feature>
<reference evidence="4" key="1">
    <citation type="submission" date="2021-01" db="EMBL/GenBank/DDBJ databases">
        <title>Whole genome shotgun sequence of Catellatospora methionotrophica NBRC 14553.</title>
        <authorList>
            <person name="Komaki H."/>
            <person name="Tamura T."/>
        </authorList>
    </citation>
    <scope>NUCLEOTIDE SEQUENCE</scope>
    <source>
        <strain evidence="4">NBRC 14553</strain>
    </source>
</reference>
<keyword evidence="2" id="KW-1133">Transmembrane helix</keyword>
<feature type="compositionally biased region" description="Low complexity" evidence="1">
    <location>
        <begin position="205"/>
        <end position="228"/>
    </location>
</feature>
<evidence type="ECO:0000313" key="4">
    <source>
        <dbReference type="EMBL" id="GIG13830.1"/>
    </source>
</evidence>
<feature type="chain" id="PRO_5035198818" description="LPXTG cell wall anchor domain-containing protein" evidence="3">
    <location>
        <begin position="25"/>
        <end position="261"/>
    </location>
</feature>
<dbReference type="Pfam" id="PF03752">
    <property type="entry name" value="ALF"/>
    <property type="match status" value="2"/>
</dbReference>
<dbReference type="RefSeq" id="WP_166381461.1">
    <property type="nucleotide sequence ID" value="NZ_BAAATT010000022.1"/>
</dbReference>
<organism evidence="4 5">
    <name type="scientific">Catellatospora methionotrophica</name>
    <dbReference type="NCBI Taxonomy" id="121620"/>
    <lineage>
        <taxon>Bacteria</taxon>
        <taxon>Bacillati</taxon>
        <taxon>Actinomycetota</taxon>
        <taxon>Actinomycetes</taxon>
        <taxon>Micromonosporales</taxon>
        <taxon>Micromonosporaceae</taxon>
        <taxon>Catellatospora</taxon>
    </lineage>
</organism>
<gene>
    <name evidence="4" type="ORF">Cme02nite_21620</name>
</gene>
<dbReference type="AlphaFoldDB" id="A0A8J3LJG9"/>
<comment type="caution">
    <text evidence="4">The sequence shown here is derived from an EMBL/GenBank/DDBJ whole genome shotgun (WGS) entry which is preliminary data.</text>
</comment>
<keyword evidence="3" id="KW-0732">Signal</keyword>
<evidence type="ECO:0008006" key="6">
    <source>
        <dbReference type="Google" id="ProtNLM"/>
    </source>
</evidence>
<dbReference type="InterPro" id="IPR005506">
    <property type="entry name" value="DUF312_ALF"/>
</dbReference>
<evidence type="ECO:0000256" key="1">
    <source>
        <dbReference type="SAM" id="MobiDB-lite"/>
    </source>
</evidence>
<accession>A0A8J3LJG9</accession>
<keyword evidence="2" id="KW-0472">Membrane</keyword>